<keyword evidence="4" id="KW-1185">Reference proteome</keyword>
<dbReference type="EMBL" id="JAGSOH010000217">
    <property type="protein sequence ID" value="MBR7831340.1"/>
    <property type="molecule type" value="Genomic_DNA"/>
</dbReference>
<evidence type="ECO:0000259" key="2">
    <source>
        <dbReference type="Pfam" id="PF16078"/>
    </source>
</evidence>
<evidence type="ECO:0000256" key="1">
    <source>
        <dbReference type="SAM" id="MobiDB-lite"/>
    </source>
</evidence>
<feature type="non-terminal residue" evidence="3">
    <location>
        <position position="141"/>
    </location>
</feature>
<evidence type="ECO:0000313" key="4">
    <source>
        <dbReference type="Proteomes" id="UP000676325"/>
    </source>
</evidence>
<dbReference type="InterPro" id="IPR032106">
    <property type="entry name" value="2-oxogl_dehyd_N"/>
</dbReference>
<sequence length="141" mass="15181">MTLVALAGANCESRRKERSLSTAARCEEEPLGPARGSLGSRPFYRAVEQSPRGSTKRKRAETAVSPQSTPTTSQSTPAPAGGETPPGELAQFGPNEWLVDEIYQQYLHDPESVDKAWWDFFNDYQPASSNGATPAGVPAQA</sequence>
<name>A0A941EIG9_9ACTN</name>
<feature type="region of interest" description="Disordered" evidence="1">
    <location>
        <begin position="1"/>
        <end position="95"/>
    </location>
</feature>
<protein>
    <recommendedName>
        <fullName evidence="2">2-oxoglutarate dehydrogenase E1 component N-terminal domain-containing protein</fullName>
    </recommendedName>
</protein>
<gene>
    <name evidence="3" type="ORF">KDK95_33860</name>
</gene>
<evidence type="ECO:0000313" key="3">
    <source>
        <dbReference type="EMBL" id="MBR7831340.1"/>
    </source>
</evidence>
<organism evidence="3 4">
    <name type="scientific">Actinospica acidithermotolerans</name>
    <dbReference type="NCBI Taxonomy" id="2828514"/>
    <lineage>
        <taxon>Bacteria</taxon>
        <taxon>Bacillati</taxon>
        <taxon>Actinomycetota</taxon>
        <taxon>Actinomycetes</taxon>
        <taxon>Catenulisporales</taxon>
        <taxon>Actinospicaceae</taxon>
        <taxon>Actinospica</taxon>
    </lineage>
</organism>
<comment type="caution">
    <text evidence="3">The sequence shown here is derived from an EMBL/GenBank/DDBJ whole genome shotgun (WGS) entry which is preliminary data.</text>
</comment>
<reference evidence="3" key="1">
    <citation type="submission" date="2021-04" db="EMBL/GenBank/DDBJ databases">
        <title>Genome based classification of Actinospica acidithermotolerans sp. nov., an actinobacterium isolated from an Indonesian hot spring.</title>
        <authorList>
            <person name="Kusuma A.B."/>
            <person name="Putra K.E."/>
            <person name="Nafisah S."/>
            <person name="Loh J."/>
            <person name="Nouioui I."/>
            <person name="Goodfellow M."/>
        </authorList>
    </citation>
    <scope>NUCLEOTIDE SEQUENCE</scope>
    <source>
        <strain evidence="3">MGRD01-02</strain>
    </source>
</reference>
<accession>A0A941EIG9</accession>
<dbReference type="RefSeq" id="WP_212522456.1">
    <property type="nucleotide sequence ID" value="NZ_JAGSOH010000217.1"/>
</dbReference>
<feature type="domain" description="2-oxoglutarate dehydrogenase E1 component N-terminal" evidence="2">
    <location>
        <begin position="92"/>
        <end position="126"/>
    </location>
</feature>
<proteinExistence type="predicted"/>
<dbReference type="Pfam" id="PF16078">
    <property type="entry name" value="2-oxogl_dehyd_N"/>
    <property type="match status" value="1"/>
</dbReference>
<dbReference type="Proteomes" id="UP000676325">
    <property type="component" value="Unassembled WGS sequence"/>
</dbReference>
<dbReference type="AlphaFoldDB" id="A0A941EIG9"/>
<feature type="compositionally biased region" description="Low complexity" evidence="1">
    <location>
        <begin position="65"/>
        <end position="88"/>
    </location>
</feature>